<name>A0AA35K7M6_9SAUR</name>
<sequence>MIPAATFERALLKSPNSLWPPECIGVQLPWIIKCAPELNPSTAVGLATSCQHEKQ</sequence>
<gene>
    <name evidence="1" type="ORF">PODLI_1B003469</name>
</gene>
<accession>A0AA35K7M6</accession>
<evidence type="ECO:0000313" key="1">
    <source>
        <dbReference type="EMBL" id="CAI5772591.1"/>
    </source>
</evidence>
<keyword evidence="2" id="KW-1185">Reference proteome</keyword>
<dbReference type="AlphaFoldDB" id="A0AA35K7M6"/>
<protein>
    <submittedName>
        <fullName evidence="1">Uncharacterized protein</fullName>
    </submittedName>
</protein>
<dbReference type="Proteomes" id="UP001178461">
    <property type="component" value="Chromosome 4"/>
</dbReference>
<dbReference type="EMBL" id="OX395129">
    <property type="protein sequence ID" value="CAI5772591.1"/>
    <property type="molecule type" value="Genomic_DNA"/>
</dbReference>
<proteinExistence type="predicted"/>
<evidence type="ECO:0000313" key="2">
    <source>
        <dbReference type="Proteomes" id="UP001178461"/>
    </source>
</evidence>
<reference evidence="1" key="1">
    <citation type="submission" date="2022-12" db="EMBL/GenBank/DDBJ databases">
        <authorList>
            <person name="Alioto T."/>
            <person name="Alioto T."/>
            <person name="Gomez Garrido J."/>
        </authorList>
    </citation>
    <scope>NUCLEOTIDE SEQUENCE</scope>
</reference>
<organism evidence="1 2">
    <name type="scientific">Podarcis lilfordi</name>
    <name type="common">Lilford's wall lizard</name>
    <dbReference type="NCBI Taxonomy" id="74358"/>
    <lineage>
        <taxon>Eukaryota</taxon>
        <taxon>Metazoa</taxon>
        <taxon>Chordata</taxon>
        <taxon>Craniata</taxon>
        <taxon>Vertebrata</taxon>
        <taxon>Euteleostomi</taxon>
        <taxon>Lepidosauria</taxon>
        <taxon>Squamata</taxon>
        <taxon>Bifurcata</taxon>
        <taxon>Unidentata</taxon>
        <taxon>Episquamata</taxon>
        <taxon>Laterata</taxon>
        <taxon>Lacertibaenia</taxon>
        <taxon>Lacertidae</taxon>
        <taxon>Podarcis</taxon>
    </lineage>
</organism>